<protein>
    <submittedName>
        <fullName evidence="2">Mediator of RNA polymerase II transcription subunit 10</fullName>
    </submittedName>
</protein>
<dbReference type="WBParaSite" id="ES5_v2.g10278.t1">
    <property type="protein sequence ID" value="ES5_v2.g10278.t1"/>
    <property type="gene ID" value="ES5_v2.g10278"/>
</dbReference>
<accession>A0AC34F093</accession>
<name>A0AC34F093_9BILA</name>
<evidence type="ECO:0000313" key="1">
    <source>
        <dbReference type="Proteomes" id="UP000887579"/>
    </source>
</evidence>
<proteinExistence type="predicted"/>
<organism evidence="1 2">
    <name type="scientific">Panagrolaimus sp. ES5</name>
    <dbReference type="NCBI Taxonomy" id="591445"/>
    <lineage>
        <taxon>Eukaryota</taxon>
        <taxon>Metazoa</taxon>
        <taxon>Ecdysozoa</taxon>
        <taxon>Nematoda</taxon>
        <taxon>Chromadorea</taxon>
        <taxon>Rhabditida</taxon>
        <taxon>Tylenchina</taxon>
        <taxon>Panagrolaimomorpha</taxon>
        <taxon>Panagrolaimoidea</taxon>
        <taxon>Panagrolaimidae</taxon>
        <taxon>Panagrolaimus</taxon>
    </lineage>
</organism>
<dbReference type="Proteomes" id="UP000887579">
    <property type="component" value="Unplaced"/>
</dbReference>
<reference evidence="2" key="1">
    <citation type="submission" date="2022-11" db="UniProtKB">
        <authorList>
            <consortium name="WormBaseParasite"/>
        </authorList>
    </citation>
    <scope>IDENTIFICATION</scope>
</reference>
<sequence length="146" mass="17039">MAPGEATSPEEQKFNELEQTLEQFQENARHMGVIASEFTPRSQEPLLNKIHTMVHGLRQLDKLREQFVDVRVPVELLDYVDQGKNPQLYTKEFLERTLNKNKEINGKIELYKKFQASLLQELCVEQPQDVLDYATHRPFAKGQLKE</sequence>
<evidence type="ECO:0000313" key="2">
    <source>
        <dbReference type="WBParaSite" id="ES5_v2.g10278.t1"/>
    </source>
</evidence>